<keyword evidence="2" id="KW-1185">Reference proteome</keyword>
<protein>
    <submittedName>
        <fullName evidence="1">Uncharacterized protein</fullName>
    </submittedName>
</protein>
<comment type="caution">
    <text evidence="1">The sequence shown here is derived from an EMBL/GenBank/DDBJ whole genome shotgun (WGS) entry which is preliminary data.</text>
</comment>
<proteinExistence type="predicted"/>
<dbReference type="AlphaFoldDB" id="C9LQK9"/>
<dbReference type="HOGENOM" id="CLU_3308627_0_0_9"/>
<sequence length="39" mass="4482">MSGEKKMIAGNCRAWHKIFPGSQTDYKDIVLKFLTIKIL</sequence>
<dbReference type="STRING" id="592028.GCWU000321_01841"/>
<reference evidence="1" key="1">
    <citation type="submission" date="2009-09" db="EMBL/GenBank/DDBJ databases">
        <authorList>
            <person name="Weinstock G."/>
            <person name="Sodergren E."/>
            <person name="Clifton S."/>
            <person name="Fulton L."/>
            <person name="Fulton B."/>
            <person name="Courtney L."/>
            <person name="Fronick C."/>
            <person name="Harrison M."/>
            <person name="Strong C."/>
            <person name="Farmer C."/>
            <person name="Delahaunty K."/>
            <person name="Markovic C."/>
            <person name="Hall O."/>
            <person name="Minx P."/>
            <person name="Tomlinson C."/>
            <person name="Mitreva M."/>
            <person name="Nelson J."/>
            <person name="Hou S."/>
            <person name="Wollam A."/>
            <person name="Pepin K.H."/>
            <person name="Johnson M."/>
            <person name="Bhonagiri V."/>
            <person name="Nash W.E."/>
            <person name="Warren W."/>
            <person name="Chinwalla A."/>
            <person name="Mardis E.R."/>
            <person name="Wilson R.K."/>
        </authorList>
    </citation>
    <scope>NUCLEOTIDE SEQUENCE [LARGE SCALE GENOMIC DNA]</scope>
    <source>
        <strain evidence="1">DSM 15470</strain>
    </source>
</reference>
<gene>
    <name evidence="1" type="ORF">GCWU000321_01841</name>
</gene>
<organism evidence="1 2">
    <name type="scientific">Dialister invisus DSM 15470</name>
    <dbReference type="NCBI Taxonomy" id="592028"/>
    <lineage>
        <taxon>Bacteria</taxon>
        <taxon>Bacillati</taxon>
        <taxon>Bacillota</taxon>
        <taxon>Negativicutes</taxon>
        <taxon>Veillonellales</taxon>
        <taxon>Veillonellaceae</taxon>
        <taxon>Dialister</taxon>
    </lineage>
</organism>
<evidence type="ECO:0000313" key="2">
    <source>
        <dbReference type="Proteomes" id="UP000004736"/>
    </source>
</evidence>
<name>C9LQK9_9FIRM</name>
<accession>C9LQK9</accession>
<dbReference type="EMBL" id="ACIM02000001">
    <property type="protein sequence ID" value="EEW97845.1"/>
    <property type="molecule type" value="Genomic_DNA"/>
</dbReference>
<dbReference type="Proteomes" id="UP000004736">
    <property type="component" value="Unassembled WGS sequence"/>
</dbReference>
<evidence type="ECO:0000313" key="1">
    <source>
        <dbReference type="EMBL" id="EEW97845.1"/>
    </source>
</evidence>